<dbReference type="SUPFAM" id="SSF55729">
    <property type="entry name" value="Acyl-CoA N-acyltransferases (Nat)"/>
    <property type="match status" value="1"/>
</dbReference>
<dbReference type="Pfam" id="PF11814">
    <property type="entry name" value="DUF3335"/>
    <property type="match status" value="1"/>
</dbReference>
<dbReference type="Proteomes" id="UP000298133">
    <property type="component" value="Unassembled WGS sequence"/>
</dbReference>
<organism evidence="4 5">
    <name type="scientific">Gammaproteobacteria bacterium LSUCC0057</name>
    <dbReference type="NCBI Taxonomy" id="2559237"/>
    <lineage>
        <taxon>Bacteria</taxon>
        <taxon>Pseudomonadati</taxon>
        <taxon>Pseudomonadota</taxon>
        <taxon>Gammaproteobacteria</taxon>
        <taxon>Cellvibrionales</taxon>
        <taxon>Porticoccaceae</taxon>
        <taxon>SAR92 clade</taxon>
    </lineage>
</organism>
<comment type="caution">
    <text evidence="4">The sequence shown here is derived from an EMBL/GenBank/DDBJ whole genome shotgun (WGS) entry which is preliminary data.</text>
</comment>
<dbReference type="NCBIfam" id="TIGR01575">
    <property type="entry name" value="rimI"/>
    <property type="match status" value="1"/>
</dbReference>
<sequence>MRSAEPGDLQALTALEQRCFASDRLSRRSFRHHLRGRHSALLVAEQGGQLLGYGLLLLLRGTRLARVYSLAVEPQARGQAIGEQLLKQLEEHALSRGRVFMRLEVAVNNAAAIGLYERCGYRRLGLYSDYYQDHQDALRLQKLLRAPREQLPVQEAPWYGQTTHFSCGPAALMMAMAALDASIEPNQTLELELWRESTTIFMTSGLGGTHPFGLALAAARRGLAAAVYLNSEQPLFIDGVRSDDKKQVMMLVHQTFLQQCQQAVLPIHYREFDDSALQQWLQRGSAVLMLISTYRMDGKKAPHWVLVTGLDQHCIYLHDPDVESDWQQPIDCQHLPIARADFDKMSQFGAARLRCAVVLANSAASC</sequence>
<keyword evidence="5" id="KW-1185">Reference proteome</keyword>
<dbReference type="CDD" id="cd04301">
    <property type="entry name" value="NAT_SF"/>
    <property type="match status" value="1"/>
</dbReference>
<keyword evidence="2" id="KW-0012">Acyltransferase</keyword>
<keyword evidence="1 4" id="KW-0808">Transferase</keyword>
<reference evidence="4 5" key="1">
    <citation type="submission" date="2019-03" db="EMBL/GenBank/DDBJ databases">
        <title>Draft genome of Gammaproteobacteria bacterium LSUCC0057, a member of the SAR92 clade.</title>
        <authorList>
            <person name="Lanclos V.C."/>
            <person name="Doiron C."/>
            <person name="Henson M.W."/>
            <person name="Thrash J.C."/>
        </authorList>
    </citation>
    <scope>NUCLEOTIDE SEQUENCE [LARGE SCALE GENOMIC DNA]</scope>
    <source>
        <strain evidence="4 5">LSUCC0057</strain>
    </source>
</reference>
<dbReference type="InterPro" id="IPR000182">
    <property type="entry name" value="GNAT_dom"/>
</dbReference>
<dbReference type="InterPro" id="IPR006464">
    <property type="entry name" value="AcTrfase_RimI/Ard1"/>
</dbReference>
<dbReference type="GO" id="GO:0008080">
    <property type="term" value="F:N-acetyltransferase activity"/>
    <property type="evidence" value="ECO:0007669"/>
    <property type="project" value="InterPro"/>
</dbReference>
<evidence type="ECO:0000313" key="5">
    <source>
        <dbReference type="Proteomes" id="UP000298133"/>
    </source>
</evidence>
<name>A0A4Y8UP16_9GAMM</name>
<accession>A0A4Y8UP16</accession>
<evidence type="ECO:0000256" key="1">
    <source>
        <dbReference type="ARBA" id="ARBA00022679"/>
    </source>
</evidence>
<dbReference type="InterPro" id="IPR050832">
    <property type="entry name" value="Bact_Acetyltransf"/>
</dbReference>
<dbReference type="InterPro" id="IPR021770">
    <property type="entry name" value="DUF3335"/>
</dbReference>
<dbReference type="PANTHER" id="PTHR43877">
    <property type="entry name" value="AMINOALKYLPHOSPHONATE N-ACETYLTRANSFERASE-RELATED-RELATED"/>
    <property type="match status" value="1"/>
</dbReference>
<evidence type="ECO:0000256" key="2">
    <source>
        <dbReference type="ARBA" id="ARBA00023315"/>
    </source>
</evidence>
<gene>
    <name evidence="4" type="primary">rimI</name>
    <name evidence="4" type="ORF">E3W66_04730</name>
</gene>
<dbReference type="Gene3D" id="3.40.630.30">
    <property type="match status" value="1"/>
</dbReference>
<dbReference type="InterPro" id="IPR016181">
    <property type="entry name" value="Acyl_CoA_acyltransferase"/>
</dbReference>
<evidence type="ECO:0000313" key="4">
    <source>
        <dbReference type="EMBL" id="TFH69379.1"/>
    </source>
</evidence>
<dbReference type="PROSITE" id="PS51186">
    <property type="entry name" value="GNAT"/>
    <property type="match status" value="1"/>
</dbReference>
<dbReference type="AlphaFoldDB" id="A0A4Y8UP16"/>
<feature type="domain" description="N-acetyltransferase" evidence="3">
    <location>
        <begin position="1"/>
        <end position="145"/>
    </location>
</feature>
<dbReference type="PANTHER" id="PTHR43877:SF2">
    <property type="entry name" value="AMINOALKYLPHOSPHONATE N-ACETYLTRANSFERASE-RELATED"/>
    <property type="match status" value="1"/>
</dbReference>
<dbReference type="Pfam" id="PF00583">
    <property type="entry name" value="Acetyltransf_1"/>
    <property type="match status" value="1"/>
</dbReference>
<proteinExistence type="predicted"/>
<dbReference type="EMBL" id="SPIA01000001">
    <property type="protein sequence ID" value="TFH69379.1"/>
    <property type="molecule type" value="Genomic_DNA"/>
</dbReference>
<evidence type="ECO:0000259" key="3">
    <source>
        <dbReference type="PROSITE" id="PS51186"/>
    </source>
</evidence>
<dbReference type="Gene3D" id="3.90.70.10">
    <property type="entry name" value="Cysteine proteinases"/>
    <property type="match status" value="1"/>
</dbReference>
<dbReference type="OrthoDB" id="27442at2"/>
<protein>
    <submittedName>
        <fullName evidence="4">Ribosomal-protein-alanine N-acetyltransferase</fullName>
    </submittedName>
</protein>